<dbReference type="AlphaFoldDB" id="A0A916TZL8"/>
<accession>A0A916TZL8</accession>
<proteinExistence type="predicted"/>
<organism evidence="2 3">
    <name type="scientific">Hoyosella rhizosphaerae</name>
    <dbReference type="NCBI Taxonomy" id="1755582"/>
    <lineage>
        <taxon>Bacteria</taxon>
        <taxon>Bacillati</taxon>
        <taxon>Actinomycetota</taxon>
        <taxon>Actinomycetes</taxon>
        <taxon>Mycobacteriales</taxon>
        <taxon>Hoyosellaceae</taxon>
        <taxon>Hoyosella</taxon>
    </lineage>
</organism>
<gene>
    <name evidence="2" type="ORF">GCM10011410_03040</name>
</gene>
<reference evidence="2" key="2">
    <citation type="submission" date="2020-09" db="EMBL/GenBank/DDBJ databases">
        <authorList>
            <person name="Sun Q."/>
            <person name="Zhou Y."/>
        </authorList>
    </citation>
    <scope>NUCLEOTIDE SEQUENCE</scope>
    <source>
        <strain evidence="2">CGMCC 1.15478</strain>
    </source>
</reference>
<dbReference type="Gene3D" id="3.40.50.1820">
    <property type="entry name" value="alpha/beta hydrolase"/>
    <property type="match status" value="1"/>
</dbReference>
<evidence type="ECO:0000313" key="2">
    <source>
        <dbReference type="EMBL" id="GGC54112.1"/>
    </source>
</evidence>
<name>A0A916TZL8_9ACTN</name>
<evidence type="ECO:0000313" key="3">
    <source>
        <dbReference type="Proteomes" id="UP000641514"/>
    </source>
</evidence>
<dbReference type="InterPro" id="IPR001031">
    <property type="entry name" value="Thioesterase"/>
</dbReference>
<evidence type="ECO:0000259" key="1">
    <source>
        <dbReference type="Pfam" id="PF00975"/>
    </source>
</evidence>
<comment type="caution">
    <text evidence="2">The sequence shown here is derived from an EMBL/GenBank/DDBJ whole genome shotgun (WGS) entry which is preliminary data.</text>
</comment>
<dbReference type="InterPro" id="IPR029058">
    <property type="entry name" value="AB_hydrolase_fold"/>
</dbReference>
<feature type="domain" description="Thioesterase" evidence="1">
    <location>
        <begin position="96"/>
        <end position="137"/>
    </location>
</feature>
<keyword evidence="3" id="KW-1185">Reference proteome</keyword>
<protein>
    <recommendedName>
        <fullName evidence="1">Thioesterase domain-containing protein</fullName>
    </recommendedName>
</protein>
<dbReference type="RefSeq" id="WP_188669996.1">
    <property type="nucleotide sequence ID" value="NZ_BMJH01000001.1"/>
</dbReference>
<dbReference type="Proteomes" id="UP000641514">
    <property type="component" value="Unassembled WGS sequence"/>
</dbReference>
<dbReference type="SUPFAM" id="SSF53474">
    <property type="entry name" value="alpha/beta-Hydrolases"/>
    <property type="match status" value="1"/>
</dbReference>
<dbReference type="Pfam" id="PF00975">
    <property type="entry name" value="Thioesterase"/>
    <property type="match status" value="1"/>
</dbReference>
<sequence length="317" mass="36595">METIDAELSAAYRTFRDEITQYVVTTDRKTGDKYRFYLLNQQYHHVQPVVIYNGFGSTPNTSLGQQYLWSYARNLDRPIIAPMAAHVHRRTHRRIFADGHARALKRVHPEPVHVAGMSWGGLLAFSVAETLQEQASHLVTMSSVGTLEYLTHYAYRAYRMYQYEGPVIRQAARMLAQDFDPTDREHPAPTMDPLSKLRRSLIMRRRSLPGIAYTLNSATTWHDIVGAHDQFAHYSDHIDTVLRRNSLHPKSSSITLVRNHGHMWAHMREPLAQLLAQSLRNKETDHYREATIARTRDDYTGVDEHDMYSVRGGPSRR</sequence>
<reference evidence="2" key="1">
    <citation type="journal article" date="2014" name="Int. J. Syst. Evol. Microbiol.">
        <title>Complete genome sequence of Corynebacterium casei LMG S-19264T (=DSM 44701T), isolated from a smear-ripened cheese.</title>
        <authorList>
            <consortium name="US DOE Joint Genome Institute (JGI-PGF)"/>
            <person name="Walter F."/>
            <person name="Albersmeier A."/>
            <person name="Kalinowski J."/>
            <person name="Ruckert C."/>
        </authorList>
    </citation>
    <scope>NUCLEOTIDE SEQUENCE</scope>
    <source>
        <strain evidence="2">CGMCC 1.15478</strain>
    </source>
</reference>
<dbReference type="EMBL" id="BMJH01000001">
    <property type="protein sequence ID" value="GGC54112.1"/>
    <property type="molecule type" value="Genomic_DNA"/>
</dbReference>